<feature type="active site" description="Nucleophile" evidence="4">
    <location>
        <position position="84"/>
    </location>
</feature>
<comment type="caution">
    <text evidence="4">Lacks conserved residue(s) required for the propagation of feature annotation.</text>
</comment>
<evidence type="ECO:0000256" key="2">
    <source>
        <dbReference type="ARBA" id="ARBA00022963"/>
    </source>
</evidence>
<dbReference type="PANTHER" id="PTHR14226">
    <property type="entry name" value="NEUROPATHY TARGET ESTERASE/SWISS CHEESE D.MELANOGASTER"/>
    <property type="match status" value="1"/>
</dbReference>
<dbReference type="GO" id="GO:0016787">
    <property type="term" value="F:hydrolase activity"/>
    <property type="evidence" value="ECO:0007669"/>
    <property type="project" value="UniProtKB-UniRule"/>
</dbReference>
<evidence type="ECO:0000259" key="6">
    <source>
        <dbReference type="PROSITE" id="PS51635"/>
    </source>
</evidence>
<evidence type="ECO:0000256" key="1">
    <source>
        <dbReference type="ARBA" id="ARBA00022801"/>
    </source>
</evidence>
<evidence type="ECO:0000256" key="4">
    <source>
        <dbReference type="PROSITE-ProRule" id="PRU01161"/>
    </source>
</evidence>
<accession>E3IVL0</accession>
<dbReference type="InParanoid" id="E3IVL0"/>
<feature type="short sequence motif" description="GXSXG" evidence="4">
    <location>
        <begin position="82"/>
        <end position="86"/>
    </location>
</feature>
<evidence type="ECO:0000313" key="7">
    <source>
        <dbReference type="EMBL" id="ADP82516.1"/>
    </source>
</evidence>
<dbReference type="Proteomes" id="UP000002484">
    <property type="component" value="Chromosome"/>
</dbReference>
<protein>
    <submittedName>
        <fullName evidence="7">Patatin</fullName>
    </submittedName>
</protein>
<dbReference type="Pfam" id="PF01734">
    <property type="entry name" value="Patatin"/>
    <property type="match status" value="1"/>
</dbReference>
<keyword evidence="8" id="KW-1185">Reference proteome</keyword>
<evidence type="ECO:0000313" key="8">
    <source>
        <dbReference type="Proteomes" id="UP000002484"/>
    </source>
</evidence>
<dbReference type="HOGENOM" id="CLU_047251_4_0_11"/>
<dbReference type="RefSeq" id="WP_013425634.1">
    <property type="nucleotide sequence ID" value="NC_014666.1"/>
</dbReference>
<evidence type="ECO:0000256" key="5">
    <source>
        <dbReference type="SAM" id="MobiDB-lite"/>
    </source>
</evidence>
<dbReference type="PANTHER" id="PTHR14226:SF29">
    <property type="entry name" value="NEUROPATHY TARGET ESTERASE SWS"/>
    <property type="match status" value="1"/>
</dbReference>
<dbReference type="InterPro" id="IPR050301">
    <property type="entry name" value="NTE"/>
</dbReference>
<feature type="domain" description="PNPLA" evidence="6">
    <location>
        <begin position="51"/>
        <end position="221"/>
    </location>
</feature>
<dbReference type="OrthoDB" id="4080114at2"/>
<feature type="compositionally biased region" description="Basic and acidic residues" evidence="5">
    <location>
        <begin position="17"/>
        <end position="40"/>
    </location>
</feature>
<evidence type="ECO:0000256" key="3">
    <source>
        <dbReference type="ARBA" id="ARBA00023098"/>
    </source>
</evidence>
<sequence length="341" mass="34729">MTAPLLPSQPSFSSVPPRDDAGPTTDARPRDAGDDRREQAEPGEVAGRVAFVFQGGGSLAAAQVGMLRALTEAGIVPDLVVGASAGALNAVAYATDPTVAGIERVAAVWTSLRRKDVAPLSLRALAGGLIGRQDGLASSTGLRHLLESGLVATRLEHTVIPAHVVTTDLETGHPLVLSEGDTVQALLATSAYPGVFPPVTLDGRRLIDGGVSADTPVRQAESLGAMTTYVLPSVGPTPGAATPEPVPHGAFALALRALNQILGNAARADMSALHGTVYLLPAPGTTIVNPFDFRGTGALLAAGYRLTRAWLRDATPLQAPAAAAPPAPLRLPLTAPAPGLA</sequence>
<keyword evidence="2 4" id="KW-0442">Lipid degradation</keyword>
<dbReference type="Gene3D" id="3.40.1090.10">
    <property type="entry name" value="Cytosolic phospholipase A2 catalytic domain"/>
    <property type="match status" value="2"/>
</dbReference>
<feature type="short sequence motif" description="DGA/G" evidence="4">
    <location>
        <begin position="208"/>
        <end position="210"/>
    </location>
</feature>
<dbReference type="SUPFAM" id="SSF52151">
    <property type="entry name" value="FabD/lysophospholipase-like"/>
    <property type="match status" value="1"/>
</dbReference>
<dbReference type="KEGG" id="fri:FraEuI1c_4523"/>
<dbReference type="PROSITE" id="PS51635">
    <property type="entry name" value="PNPLA"/>
    <property type="match status" value="1"/>
</dbReference>
<keyword evidence="3 4" id="KW-0443">Lipid metabolism</keyword>
<feature type="region of interest" description="Disordered" evidence="5">
    <location>
        <begin position="1"/>
        <end position="43"/>
    </location>
</feature>
<proteinExistence type="predicted"/>
<dbReference type="InterPro" id="IPR002641">
    <property type="entry name" value="PNPLA_dom"/>
</dbReference>
<organism evidence="7 8">
    <name type="scientific">Pseudofrankia inefficax (strain DSM 45817 / CECT 9037 / DDB 130130 / EuI1c)</name>
    <name type="common">Frankia inefficax</name>
    <dbReference type="NCBI Taxonomy" id="298654"/>
    <lineage>
        <taxon>Bacteria</taxon>
        <taxon>Bacillati</taxon>
        <taxon>Actinomycetota</taxon>
        <taxon>Actinomycetes</taxon>
        <taxon>Frankiales</taxon>
        <taxon>Frankiaceae</taxon>
        <taxon>Pseudofrankia</taxon>
    </lineage>
</organism>
<dbReference type="AlphaFoldDB" id="E3IVL0"/>
<dbReference type="STRING" id="298654.FraEuI1c_4523"/>
<dbReference type="eggNOG" id="COG1752">
    <property type="taxonomic scope" value="Bacteria"/>
</dbReference>
<keyword evidence="1 4" id="KW-0378">Hydrolase</keyword>
<name>E3IVL0_PSEI1</name>
<feature type="active site" description="Proton acceptor" evidence="4">
    <location>
        <position position="208"/>
    </location>
</feature>
<dbReference type="EMBL" id="CP002299">
    <property type="protein sequence ID" value="ADP82516.1"/>
    <property type="molecule type" value="Genomic_DNA"/>
</dbReference>
<gene>
    <name evidence="7" type="ordered locus">FraEuI1c_4523</name>
</gene>
<dbReference type="InterPro" id="IPR016035">
    <property type="entry name" value="Acyl_Trfase/lysoPLipase"/>
</dbReference>
<dbReference type="GO" id="GO:0016042">
    <property type="term" value="P:lipid catabolic process"/>
    <property type="evidence" value="ECO:0007669"/>
    <property type="project" value="UniProtKB-UniRule"/>
</dbReference>
<reference evidence="7 8" key="1">
    <citation type="submission" date="2010-10" db="EMBL/GenBank/DDBJ databases">
        <title>Complete sequence of Frankia sp. EuI1c.</title>
        <authorList>
            <consortium name="US DOE Joint Genome Institute"/>
            <person name="Lucas S."/>
            <person name="Copeland A."/>
            <person name="Lapidus A."/>
            <person name="Cheng J.-F."/>
            <person name="Bruce D."/>
            <person name="Goodwin L."/>
            <person name="Pitluck S."/>
            <person name="Chertkov O."/>
            <person name="Detter J.C."/>
            <person name="Han C."/>
            <person name="Tapia R."/>
            <person name="Land M."/>
            <person name="Hauser L."/>
            <person name="Jeffries C."/>
            <person name="Kyrpides N."/>
            <person name="Ivanova N."/>
            <person name="Mikhailova N."/>
            <person name="Beauchemin N."/>
            <person name="Sen A."/>
            <person name="Sur S.A."/>
            <person name="Gtari M."/>
            <person name="Wall L."/>
            <person name="Tisa L."/>
            <person name="Woyke T."/>
        </authorList>
    </citation>
    <scope>NUCLEOTIDE SEQUENCE [LARGE SCALE GENOMIC DNA]</scope>
    <source>
        <strain evidence="8">DSM 45817 / CECT 9037 / EuI1c</strain>
    </source>
</reference>